<dbReference type="Proteomes" id="UP001470230">
    <property type="component" value="Unassembled WGS sequence"/>
</dbReference>
<comment type="caution">
    <text evidence="2">The sequence shown here is derived from an EMBL/GenBank/DDBJ whole genome shotgun (WGS) entry which is preliminary data.</text>
</comment>
<feature type="compositionally biased region" description="Low complexity" evidence="1">
    <location>
        <begin position="1495"/>
        <end position="1524"/>
    </location>
</feature>
<feature type="region of interest" description="Disordered" evidence="1">
    <location>
        <begin position="1490"/>
        <end position="1529"/>
    </location>
</feature>
<evidence type="ECO:0000313" key="2">
    <source>
        <dbReference type="EMBL" id="KAK8900513.1"/>
    </source>
</evidence>
<evidence type="ECO:0008006" key="4">
    <source>
        <dbReference type="Google" id="ProtNLM"/>
    </source>
</evidence>
<feature type="compositionally biased region" description="Low complexity" evidence="1">
    <location>
        <begin position="1816"/>
        <end position="1825"/>
    </location>
</feature>
<feature type="compositionally biased region" description="Low complexity" evidence="1">
    <location>
        <begin position="1794"/>
        <end position="1806"/>
    </location>
</feature>
<gene>
    <name evidence="2" type="ORF">M9Y10_002840</name>
</gene>
<protein>
    <recommendedName>
        <fullName evidence="4">Non-specific serine/threonine protein kinase</fullName>
    </recommendedName>
</protein>
<sequence length="2049" mass="239156">MIYIFKDVLEKLIRGEYKEEIQTQFPKKFDFNKNYEDNFSIFDYFPRNSGVYREILLSLNEVSEHITEGVLDYLCLNSNLLIQIKHNTLPRNISKFLDTRYTGSGQPIFSKEHFFLLLLFTDLILLIIKTYGVPKNPQNLINLGFALASKYQEICINILLDQWSVIFSLISENHPDLIFQTMKSLTTKEIENRKRFFFSLLRYFRLDTPGFNSDEFIDYIKEIIEGCTTEKSSVYTSLSTLLITYRGDPRRLEFLYEDSIKYKDFPKKCPGALDLATMLMVILKKNDIDQIKEFCVNVVFPRATSQGMLPTAARIFRNYIWNFSLDPKWLFTGWSPELNNEYYDHLQKIDKKTNSQSFYIFEKYFLPSLSFDDCQSLLTEIIILLSSIDFKFIRKWFKSLYENYGISDDRNMTMIQALPSINNPAFSGGNSAMKKEIELFIEEFASRFFLEMYPKFDLDYAIHSDTRKKYKSIIIKSTDSIAEYNKNNHFDFGTQFNELSIFSTKSMQKELPYNELMEIMPSVVVGGLSDMKSLTEGFIVLSASRINKISRPMYQSCILLLKNPKSAYELIKRMIKIITSPRHDAMICNCLRLLKKSLDEPLDDILPANDPENEKKSKKKKVYSKDTFFHSIEFCAFIALTSENPFVRIIGFKLLIKVNRSLLNEGLYSLIDDHRDMIQLNVRNNIFTREYLKTPKKWKLHEEMFNLETCLRSKYQVPWLYFLAEFCRLILSSNTNCTNTLWREIASLASNIESKGGLKEGTISKSFHQGLIVVFATTAFDHKKLVSTSNKILINVPDEEKEKYCSNVLKIFEYYRLTESHNVFYAFRHLNYTIIPDLLYIIIEKYSFNISDDRYIQVIRTFYSMIRTLDESEVFNVNSKPFINDIFVKVKGLIMDINADLIKTTYDCQNEIRNYLTKKEREKKGIQEKTSDLIKNYKVVLRSFLLIIQSLLSKETIEYFYEHFGNDMYSIMNMIFLLLEKSKNHKVFKFIKKLSSDILIDIMKKQPLPKEYFKDFKSKSDYVHFLKVISKCELYKKRVLKVILIQNLDFLYYYILAYFRATVEFYPLYFSAIYEVIVKNQEEEEIDLNNVMYTDVLNNEKNKLWGYLFLLALFRMKTGGKRADSFLKRINLIYNLVFCTPKHKLKEFKKDCEECCEKVPKKYFGQRIAEYVVRAGQKELRSDKFSRSLEVMVDILVPFIELFQFFPNYDTCIPSQSEKKGDRLKKTKFLDNLIEITFSKTNAVNSYDKILTLWMVFLQQKTHLNLTFSYIFNYENPNFKSGFVHNKVVLLNSLMAKYPYHIIERLSQRCGFAFYAFCLYQDNKDFEAEFWIVDVLIEAIDMMFNPKNEELLEEMSHCMPIFIHYAILFHSNQTTKLLIKLCSKYNIRYSKMALSYDTLQRIVNDFQRICMCEPLKDLWKKEAMRWVVGCNKLKYSHTSLIILNALETEPQNDLPSESPIRSVSLASLSSTGINTSTHIFTKLKLKERKKKKNKVNNSSSKVSDNEYENNNSDNEDNNSNTNNNKNDEKVDIVNILNRDGFFDSMDDIIESDSESEDESDSDESNEDNLIVHLLKGTMKATAHFIQYDFKDNRNEVYEFIDDSFLLFNRHFEGNEDLCLDYLKAFLDTVLPVDAYFPEMNSLFESCFNSEKTSEKAKEILPNFFRPLVHVLESDSEAKISFERLVSEMALKGQSVIDIELVRAALDEDDTNNIKEDQKILLGVFPDELNRVLGHYASMIDNSSPELKKRIFDLSTIIVKKFQKSKELRKSKKLESSSSASNSNIMHKDNNSSVTTTTTTTTTTTPTKSDTNHETNSSAAKKGIKKGSQIKIEFESSKNQQGMPLIKHTTQIMSSEFELTAKNELNMQYVVHIFNSAVKSLPDNDEAMNFIITVNEINPLISTISFSEAPTISTQSIVRYLRMNGKQSNDIVTLTDCKKISSASNLIDLGNKLNIIQKNSDYKPSILPFSSELSLLYNPEQTTKTTFDKWALILKSIAGQILMKSIEKKKNEIKYTKLKPPVKFISDEKMMKIEPQPLLTPEQFVDLFKL</sequence>
<evidence type="ECO:0000313" key="3">
    <source>
        <dbReference type="Proteomes" id="UP001470230"/>
    </source>
</evidence>
<organism evidence="2 3">
    <name type="scientific">Tritrichomonas musculus</name>
    <dbReference type="NCBI Taxonomy" id="1915356"/>
    <lineage>
        <taxon>Eukaryota</taxon>
        <taxon>Metamonada</taxon>
        <taxon>Parabasalia</taxon>
        <taxon>Tritrichomonadida</taxon>
        <taxon>Tritrichomonadidae</taxon>
        <taxon>Tritrichomonas</taxon>
    </lineage>
</organism>
<keyword evidence="3" id="KW-1185">Reference proteome</keyword>
<reference evidence="2 3" key="1">
    <citation type="submission" date="2024-04" db="EMBL/GenBank/DDBJ databases">
        <title>Tritrichomonas musculus Genome.</title>
        <authorList>
            <person name="Alves-Ferreira E."/>
            <person name="Grigg M."/>
            <person name="Lorenzi H."/>
            <person name="Galac M."/>
        </authorList>
    </citation>
    <scope>NUCLEOTIDE SEQUENCE [LARGE SCALE GENOMIC DNA]</scope>
    <source>
        <strain evidence="2 3">EAF2021</strain>
    </source>
</reference>
<name>A0ABR2LBS2_9EUKA</name>
<feature type="region of interest" description="Disordered" evidence="1">
    <location>
        <begin position="1769"/>
        <end position="1825"/>
    </location>
</feature>
<evidence type="ECO:0000256" key="1">
    <source>
        <dbReference type="SAM" id="MobiDB-lite"/>
    </source>
</evidence>
<proteinExistence type="predicted"/>
<dbReference type="EMBL" id="JAPFFF010000001">
    <property type="protein sequence ID" value="KAK8900513.1"/>
    <property type="molecule type" value="Genomic_DNA"/>
</dbReference>
<accession>A0ABR2LBS2</accession>